<name>A0A0H4PEA1_9BACT</name>
<organism evidence="2 3">
    <name type="scientific">Cyclobacterium amurskyense</name>
    <dbReference type="NCBI Taxonomy" id="320787"/>
    <lineage>
        <taxon>Bacteria</taxon>
        <taxon>Pseudomonadati</taxon>
        <taxon>Bacteroidota</taxon>
        <taxon>Cytophagia</taxon>
        <taxon>Cytophagales</taxon>
        <taxon>Cyclobacteriaceae</taxon>
        <taxon>Cyclobacterium</taxon>
    </lineage>
</organism>
<feature type="domain" description="Alkyl hydroperoxide reductase subunit C/ Thiol specific antioxidant" evidence="1">
    <location>
        <begin position="21"/>
        <end position="138"/>
    </location>
</feature>
<dbReference type="GO" id="GO:0016209">
    <property type="term" value="F:antioxidant activity"/>
    <property type="evidence" value="ECO:0007669"/>
    <property type="project" value="InterPro"/>
</dbReference>
<accession>A0A0H4PEA1</accession>
<dbReference type="SUPFAM" id="SSF52833">
    <property type="entry name" value="Thioredoxin-like"/>
    <property type="match status" value="1"/>
</dbReference>
<dbReference type="Proteomes" id="UP000036520">
    <property type="component" value="Chromosome"/>
</dbReference>
<dbReference type="InterPro" id="IPR000866">
    <property type="entry name" value="AhpC/TSA"/>
</dbReference>
<sequence length="179" mass="20834">MKTNPIVPYLFEKNIAFPNILVKTRFGNVHLKSLIQNKRIIIYTNPSELIPKTKKEKERFELALKQLKELNYHLIGFSKNSFEEHLFSINWLNSQLEDYLVFPIFYQPQNEAKKTLEEILSKKILIDSPIYFIDKAGNAQSILNGDVLKEKGLENIVEFASKMVLTNQSFNNPNFALKN</sequence>
<dbReference type="GO" id="GO:0016491">
    <property type="term" value="F:oxidoreductase activity"/>
    <property type="evidence" value="ECO:0007669"/>
    <property type="project" value="InterPro"/>
</dbReference>
<dbReference type="Gene3D" id="3.40.30.10">
    <property type="entry name" value="Glutaredoxin"/>
    <property type="match status" value="1"/>
</dbReference>
<reference evidence="2 3" key="1">
    <citation type="submission" date="2015-07" db="EMBL/GenBank/DDBJ databases">
        <authorList>
            <person name="Kim K.M."/>
        </authorList>
    </citation>
    <scope>NUCLEOTIDE SEQUENCE [LARGE SCALE GENOMIC DNA]</scope>
    <source>
        <strain evidence="2 3">KCTC 12363</strain>
    </source>
</reference>
<dbReference type="KEGG" id="camu:CA2015_3187"/>
<dbReference type="InterPro" id="IPR036249">
    <property type="entry name" value="Thioredoxin-like_sf"/>
</dbReference>
<evidence type="ECO:0000313" key="2">
    <source>
        <dbReference type="EMBL" id="AKP52584.1"/>
    </source>
</evidence>
<dbReference type="Pfam" id="PF00578">
    <property type="entry name" value="AhpC-TSA"/>
    <property type="match status" value="1"/>
</dbReference>
<dbReference type="STRING" id="320787.CA2015_3187"/>
<dbReference type="EMBL" id="CP012040">
    <property type="protein sequence ID" value="AKP52584.1"/>
    <property type="molecule type" value="Genomic_DNA"/>
</dbReference>
<keyword evidence="3" id="KW-1185">Reference proteome</keyword>
<dbReference type="OrthoDB" id="838845at2"/>
<protein>
    <recommendedName>
        <fullName evidence="1">Alkyl hydroperoxide reductase subunit C/ Thiol specific antioxidant domain-containing protein</fullName>
    </recommendedName>
</protein>
<dbReference type="RefSeq" id="WP_048642782.1">
    <property type="nucleotide sequence ID" value="NZ_CP012040.1"/>
</dbReference>
<evidence type="ECO:0000259" key="1">
    <source>
        <dbReference type="Pfam" id="PF00578"/>
    </source>
</evidence>
<gene>
    <name evidence="2" type="ORF">CA2015_3187</name>
</gene>
<dbReference type="AlphaFoldDB" id="A0A0H4PEA1"/>
<proteinExistence type="predicted"/>
<evidence type="ECO:0000313" key="3">
    <source>
        <dbReference type="Proteomes" id="UP000036520"/>
    </source>
</evidence>